<evidence type="ECO:0000256" key="2">
    <source>
        <dbReference type="ARBA" id="ARBA00022475"/>
    </source>
</evidence>
<feature type="transmembrane region" description="Helical" evidence="11">
    <location>
        <begin position="91"/>
        <end position="112"/>
    </location>
</feature>
<keyword evidence="10" id="KW-1015">Disulfide bond</keyword>
<comment type="pathway">
    <text evidence="11">Porphyrin-containing compound metabolism; heme A biosynthesis; heme A from heme O: step 1/1.</text>
</comment>
<comment type="similarity">
    <text evidence="11">Belongs to the COX15/CtaA family. Type 1 subfamily.</text>
</comment>
<dbReference type="Pfam" id="PF02628">
    <property type="entry name" value="COX15-CtaA"/>
    <property type="match status" value="1"/>
</dbReference>
<feature type="binding site" description="axial binding residue" evidence="11">
    <location>
        <position position="213"/>
    </location>
    <ligand>
        <name>heme</name>
        <dbReference type="ChEBI" id="CHEBI:30413"/>
    </ligand>
    <ligandPart>
        <name>Fe</name>
        <dbReference type="ChEBI" id="CHEBI:18248"/>
    </ligandPart>
</feature>
<dbReference type="InterPro" id="IPR023755">
    <property type="entry name" value="HemeA_Synthase_type1"/>
</dbReference>
<evidence type="ECO:0000256" key="8">
    <source>
        <dbReference type="ARBA" id="ARBA00023133"/>
    </source>
</evidence>
<dbReference type="GO" id="GO:0005886">
    <property type="term" value="C:plasma membrane"/>
    <property type="evidence" value="ECO:0007669"/>
    <property type="project" value="UniProtKB-SubCell"/>
</dbReference>
<dbReference type="HAMAP" id="MF_01664">
    <property type="entry name" value="HemeA_synth_type1"/>
    <property type="match status" value="1"/>
</dbReference>
<protein>
    <recommendedName>
        <fullName evidence="11">Heme A synthase</fullName>
        <shortName evidence="11">HAS</shortName>
        <ecNumber evidence="11">1.17.99.9</ecNumber>
    </recommendedName>
    <alternativeName>
        <fullName evidence="11">Cytochrome aa3-controlling protein</fullName>
    </alternativeName>
</protein>
<accession>A0A0J6EMF3</accession>
<evidence type="ECO:0000256" key="10">
    <source>
        <dbReference type="ARBA" id="ARBA00023157"/>
    </source>
</evidence>
<reference evidence="12 14" key="1">
    <citation type="journal article" date="2015" name="Int. J. Syst. Evol. Microbiol.">
        <title>Bacillus glycinifermentans sp. nov., isolated from fermented soybean paste.</title>
        <authorList>
            <person name="Kim S.J."/>
            <person name="Dunlap C.A."/>
            <person name="Kwon S.W."/>
            <person name="Rooney A.P."/>
        </authorList>
    </citation>
    <scope>NUCLEOTIDE SEQUENCE [LARGE SCALE GENOMIC DNA]</scope>
    <source>
        <strain evidence="12 14">GO-13</strain>
    </source>
</reference>
<organism evidence="12 14">
    <name type="scientific">Bacillus glycinifermentans</name>
    <dbReference type="NCBI Taxonomy" id="1664069"/>
    <lineage>
        <taxon>Bacteria</taxon>
        <taxon>Bacillati</taxon>
        <taxon>Bacillota</taxon>
        <taxon>Bacilli</taxon>
        <taxon>Bacillales</taxon>
        <taxon>Bacillaceae</taxon>
        <taxon>Bacillus</taxon>
    </lineage>
</organism>
<comment type="subunit">
    <text evidence="11">Interacts with CtaB.</text>
</comment>
<evidence type="ECO:0000256" key="6">
    <source>
        <dbReference type="ARBA" id="ARBA00023002"/>
    </source>
</evidence>
<comment type="function">
    <text evidence="11">Catalyzes the conversion of heme O to heme A by two successive hydroxylations of the methyl group at C8. The first hydroxylation forms heme I, the second hydroxylation results in an unstable dihydroxymethyl group, which spontaneously dehydrates, resulting in the formyl group of heme A.</text>
</comment>
<keyword evidence="9 11" id="KW-0472">Membrane</keyword>
<dbReference type="GO" id="GO:0006784">
    <property type="term" value="P:heme A biosynthetic process"/>
    <property type="evidence" value="ECO:0007669"/>
    <property type="project" value="UniProtKB-UniRule"/>
</dbReference>
<feature type="transmembrane region" description="Helical" evidence="11">
    <location>
        <begin position="241"/>
        <end position="264"/>
    </location>
</feature>
<keyword evidence="15" id="KW-1185">Reference proteome</keyword>
<dbReference type="GO" id="GO:0120547">
    <property type="term" value="F:heme A synthase activity"/>
    <property type="evidence" value="ECO:0007669"/>
    <property type="project" value="UniProtKB-EC"/>
</dbReference>
<evidence type="ECO:0000313" key="13">
    <source>
        <dbReference type="EMBL" id="MEC0485402.1"/>
    </source>
</evidence>
<dbReference type="EMBL" id="LECW02000021">
    <property type="protein sequence ID" value="KRT93426.1"/>
    <property type="molecule type" value="Genomic_DNA"/>
</dbReference>
<evidence type="ECO:0000256" key="5">
    <source>
        <dbReference type="ARBA" id="ARBA00022989"/>
    </source>
</evidence>
<evidence type="ECO:0000256" key="4">
    <source>
        <dbReference type="ARBA" id="ARBA00022723"/>
    </source>
</evidence>
<dbReference type="RefSeq" id="WP_048353090.1">
    <property type="nucleotide sequence ID" value="NZ_CP023481.1"/>
</dbReference>
<dbReference type="UniPathway" id="UPA00269">
    <property type="reaction ID" value="UER00713"/>
</dbReference>
<proteinExistence type="inferred from homology"/>
<dbReference type="PANTHER" id="PTHR35457">
    <property type="entry name" value="HEME A SYNTHASE"/>
    <property type="match status" value="1"/>
</dbReference>
<evidence type="ECO:0000256" key="1">
    <source>
        <dbReference type="ARBA" id="ARBA00004141"/>
    </source>
</evidence>
<dbReference type="GO" id="GO:0046872">
    <property type="term" value="F:metal ion binding"/>
    <property type="evidence" value="ECO:0007669"/>
    <property type="project" value="UniProtKB-KW"/>
</dbReference>
<feature type="binding site" description="axial binding residue" evidence="11">
    <location>
        <position position="275"/>
    </location>
    <ligand>
        <name>heme</name>
        <dbReference type="ChEBI" id="CHEBI:30413"/>
    </ligand>
    <ligandPart>
        <name>Fe</name>
        <dbReference type="ChEBI" id="CHEBI:18248"/>
    </ligandPart>
</feature>
<evidence type="ECO:0000313" key="12">
    <source>
        <dbReference type="EMBL" id="KRT93426.1"/>
    </source>
</evidence>
<feature type="transmembrane region" description="Helical" evidence="11">
    <location>
        <begin position="118"/>
        <end position="141"/>
    </location>
</feature>
<comment type="cofactor">
    <cofactor evidence="11">
        <name>heme b</name>
        <dbReference type="ChEBI" id="CHEBI:60344"/>
    </cofactor>
</comment>
<sequence length="304" mass="33876">MNKALKWLGIITTIAMLFVLIGGALVTKTGSGMGCGRSWPLCHGSIFPELTLESIIEWSHRFVSGTSGILVLALAIWSWKKIGHIRETKFLAVMSVIFLILQALLGAAAVVFGSSALIMALHFGISLISFASVLLLTLLIFEADSNEKSESFHIGKTMRFHMTGIAVYTYIVVYTGAYVRHTESSLACLDFPMCSRVKGWAPSQFHEWVQMGHRAAAFLLFAWIIIAAVHAARHYKNRKRIYWGWMISVILIILQAVSGILVVLTRLQLSLALAHAFFISCLFGVLCYFLLLVSRYRHQAKTKH</sequence>
<comment type="subcellular location">
    <subcellularLocation>
        <location evidence="11">Cell membrane</location>
        <topology evidence="11">Multi-pass membrane protein</topology>
    </subcellularLocation>
    <subcellularLocation>
        <location evidence="1">Membrane</location>
        <topology evidence="1">Multi-pass membrane protein</topology>
    </subcellularLocation>
</comment>
<dbReference type="EMBL" id="JARRTL010000009">
    <property type="protein sequence ID" value="MEC0485402.1"/>
    <property type="molecule type" value="Genomic_DNA"/>
</dbReference>
<evidence type="ECO:0000256" key="11">
    <source>
        <dbReference type="HAMAP-Rule" id="MF_01664"/>
    </source>
</evidence>
<evidence type="ECO:0000256" key="3">
    <source>
        <dbReference type="ARBA" id="ARBA00022692"/>
    </source>
</evidence>
<dbReference type="EC" id="1.17.99.9" evidence="11"/>
<evidence type="ECO:0000256" key="7">
    <source>
        <dbReference type="ARBA" id="ARBA00023004"/>
    </source>
</evidence>
<feature type="transmembrane region" description="Helical" evidence="11">
    <location>
        <begin position="211"/>
        <end position="229"/>
    </location>
</feature>
<dbReference type="Proteomes" id="UP001341297">
    <property type="component" value="Unassembled WGS sequence"/>
</dbReference>
<reference evidence="13 15" key="3">
    <citation type="submission" date="2023-03" db="EMBL/GenBank/DDBJ databases">
        <title>Agriculturally important microbes genome sequencing.</title>
        <authorList>
            <person name="Dunlap C."/>
        </authorList>
    </citation>
    <scope>NUCLEOTIDE SEQUENCE [LARGE SCALE GENOMIC DNA]</scope>
    <source>
        <strain evidence="13 15">CBP-3203</strain>
    </source>
</reference>
<reference evidence="12" key="2">
    <citation type="submission" date="2015-10" db="EMBL/GenBank/DDBJ databases">
        <authorList>
            <person name="Gilbert D.G."/>
        </authorList>
    </citation>
    <scope>NUCLEOTIDE SEQUENCE</scope>
    <source>
        <strain evidence="12">GO-13</strain>
    </source>
</reference>
<comment type="catalytic activity">
    <reaction evidence="11">
        <text>Fe(II)-heme o + 2 A + H2O = Fe(II)-heme a + 2 AH2</text>
        <dbReference type="Rhea" id="RHEA:63388"/>
        <dbReference type="ChEBI" id="CHEBI:13193"/>
        <dbReference type="ChEBI" id="CHEBI:15377"/>
        <dbReference type="ChEBI" id="CHEBI:17499"/>
        <dbReference type="ChEBI" id="CHEBI:60530"/>
        <dbReference type="ChEBI" id="CHEBI:61715"/>
        <dbReference type="EC" id="1.17.99.9"/>
    </reaction>
</comment>
<dbReference type="InterPro" id="IPR003780">
    <property type="entry name" value="COX15/CtaA_fam"/>
</dbReference>
<feature type="transmembrane region" description="Helical" evidence="11">
    <location>
        <begin position="7"/>
        <end position="26"/>
    </location>
</feature>
<keyword evidence="4 11" id="KW-0479">Metal-binding</keyword>
<feature type="transmembrane region" description="Helical" evidence="11">
    <location>
        <begin position="270"/>
        <end position="293"/>
    </location>
</feature>
<keyword evidence="5 11" id="KW-1133">Transmembrane helix</keyword>
<comment type="caution">
    <text evidence="12">The sequence shown here is derived from an EMBL/GenBank/DDBJ whole genome shotgun (WGS) entry which is preliminary data.</text>
</comment>
<evidence type="ECO:0000313" key="14">
    <source>
        <dbReference type="Proteomes" id="UP000036168"/>
    </source>
</evidence>
<keyword evidence="6 11" id="KW-0560">Oxidoreductase</keyword>
<dbReference type="OrthoDB" id="9816428at2"/>
<feature type="transmembrane region" description="Helical" evidence="11">
    <location>
        <begin position="162"/>
        <end position="179"/>
    </location>
</feature>
<dbReference type="InterPro" id="IPR050450">
    <property type="entry name" value="COX15/CtaA_HemeA_synthase"/>
</dbReference>
<gene>
    <name evidence="11" type="primary">ctaA</name>
    <name evidence="12" type="ORF">AB447_218735</name>
    <name evidence="13" type="ORF">P8828_11215</name>
</gene>
<name>A0A0J6EMF3_9BACI</name>
<dbReference type="STRING" id="1664069.BGLY_1696"/>
<dbReference type="Proteomes" id="UP000036168">
    <property type="component" value="Unassembled WGS sequence"/>
</dbReference>
<keyword evidence="2 11" id="KW-1003">Cell membrane</keyword>
<evidence type="ECO:0000256" key="9">
    <source>
        <dbReference type="ARBA" id="ARBA00023136"/>
    </source>
</evidence>
<dbReference type="PATRIC" id="fig|1664069.3.peg.1523"/>
<accession>A0A0J6DT79</accession>
<feature type="transmembrane region" description="Helical" evidence="11">
    <location>
        <begin position="58"/>
        <end position="79"/>
    </location>
</feature>
<dbReference type="PANTHER" id="PTHR35457:SF1">
    <property type="entry name" value="HEME A SYNTHASE"/>
    <property type="match status" value="1"/>
</dbReference>
<dbReference type="AlphaFoldDB" id="A0A0J6EMF3"/>
<keyword evidence="7 11" id="KW-0408">Iron</keyword>
<keyword evidence="3 11" id="KW-0812">Transmembrane</keyword>
<evidence type="ECO:0000313" key="15">
    <source>
        <dbReference type="Proteomes" id="UP001341297"/>
    </source>
</evidence>
<keyword evidence="8 11" id="KW-0350">Heme biosynthesis</keyword>